<organism evidence="10 11">
    <name type="scientific">Adineta ricciae</name>
    <name type="common">Rotifer</name>
    <dbReference type="NCBI Taxonomy" id="249248"/>
    <lineage>
        <taxon>Eukaryota</taxon>
        <taxon>Metazoa</taxon>
        <taxon>Spiralia</taxon>
        <taxon>Gnathifera</taxon>
        <taxon>Rotifera</taxon>
        <taxon>Eurotatoria</taxon>
        <taxon>Bdelloidea</taxon>
        <taxon>Adinetida</taxon>
        <taxon>Adinetidae</taxon>
        <taxon>Adineta</taxon>
    </lineage>
</organism>
<comment type="caution">
    <text evidence="10">The sequence shown here is derived from an EMBL/GenBank/DDBJ whole genome shotgun (WGS) entry which is preliminary data.</text>
</comment>
<evidence type="ECO:0000256" key="8">
    <source>
        <dbReference type="ARBA" id="ARBA00023136"/>
    </source>
</evidence>
<dbReference type="GO" id="GO:0043001">
    <property type="term" value="P:Golgi to plasma membrane protein transport"/>
    <property type="evidence" value="ECO:0007669"/>
    <property type="project" value="TreeGrafter"/>
</dbReference>
<dbReference type="GO" id="GO:0005802">
    <property type="term" value="C:trans-Golgi network"/>
    <property type="evidence" value="ECO:0007669"/>
    <property type="project" value="TreeGrafter"/>
</dbReference>
<keyword evidence="7" id="KW-0333">Golgi apparatus</keyword>
<reference evidence="10" key="1">
    <citation type="submission" date="2021-02" db="EMBL/GenBank/DDBJ databases">
        <authorList>
            <person name="Nowell W R."/>
        </authorList>
    </citation>
    <scope>NUCLEOTIDE SEQUENCE</scope>
</reference>
<evidence type="ECO:0000256" key="2">
    <source>
        <dbReference type="ARBA" id="ARBA00008160"/>
    </source>
</evidence>
<feature type="transmembrane region" description="Helical" evidence="9">
    <location>
        <begin position="64"/>
        <end position="84"/>
    </location>
</feature>
<evidence type="ECO:0000313" key="10">
    <source>
        <dbReference type="EMBL" id="CAF1457320.1"/>
    </source>
</evidence>
<protein>
    <recommendedName>
        <fullName evidence="12">Protein SYS1 homolog</fullName>
    </recommendedName>
</protein>
<accession>A0A815Q305</accession>
<keyword evidence="8 9" id="KW-0472">Membrane</keyword>
<evidence type="ECO:0000256" key="7">
    <source>
        <dbReference type="ARBA" id="ARBA00023034"/>
    </source>
</evidence>
<proteinExistence type="inferred from homology"/>
<keyword evidence="3" id="KW-0813">Transport</keyword>
<keyword evidence="6 9" id="KW-1133">Transmembrane helix</keyword>
<evidence type="ECO:0000256" key="9">
    <source>
        <dbReference type="SAM" id="Phobius"/>
    </source>
</evidence>
<dbReference type="GO" id="GO:0006895">
    <property type="term" value="P:Golgi to endosome transport"/>
    <property type="evidence" value="ECO:0007669"/>
    <property type="project" value="TreeGrafter"/>
</dbReference>
<dbReference type="PANTHER" id="PTHR12952:SF0">
    <property type="entry name" value="PROTEIN SYS1 HOMOLOG"/>
    <property type="match status" value="1"/>
</dbReference>
<dbReference type="Pfam" id="PF09801">
    <property type="entry name" value="SYS1"/>
    <property type="match status" value="1"/>
</dbReference>
<gene>
    <name evidence="10" type="ORF">EDS130_LOCUS39920</name>
</gene>
<evidence type="ECO:0000256" key="5">
    <source>
        <dbReference type="ARBA" id="ARBA00022927"/>
    </source>
</evidence>
<dbReference type="GO" id="GO:0005829">
    <property type="term" value="C:cytosol"/>
    <property type="evidence" value="ECO:0007669"/>
    <property type="project" value="GOC"/>
</dbReference>
<evidence type="ECO:0000256" key="3">
    <source>
        <dbReference type="ARBA" id="ARBA00022448"/>
    </source>
</evidence>
<keyword evidence="4 9" id="KW-0812">Transmembrane</keyword>
<dbReference type="OrthoDB" id="542931at2759"/>
<name>A0A815Q305_ADIRI</name>
<dbReference type="GO" id="GO:0000139">
    <property type="term" value="C:Golgi membrane"/>
    <property type="evidence" value="ECO:0007669"/>
    <property type="project" value="UniProtKB-SubCell"/>
</dbReference>
<dbReference type="Proteomes" id="UP000663852">
    <property type="component" value="Unassembled WGS sequence"/>
</dbReference>
<evidence type="ECO:0008006" key="12">
    <source>
        <dbReference type="Google" id="ProtNLM"/>
    </source>
</evidence>
<feature type="transmembrane region" description="Helical" evidence="9">
    <location>
        <begin position="115"/>
        <end position="133"/>
    </location>
</feature>
<dbReference type="PANTHER" id="PTHR12952">
    <property type="entry name" value="SYS1"/>
    <property type="match status" value="1"/>
</dbReference>
<keyword evidence="5" id="KW-0653">Protein transport</keyword>
<evidence type="ECO:0000313" key="11">
    <source>
        <dbReference type="Proteomes" id="UP000663852"/>
    </source>
</evidence>
<dbReference type="EMBL" id="CAJNOJ010000463">
    <property type="protein sequence ID" value="CAF1457320.1"/>
    <property type="molecule type" value="Genomic_DNA"/>
</dbReference>
<comment type="subcellular location">
    <subcellularLocation>
        <location evidence="1">Golgi apparatus membrane</location>
        <topology evidence="1">Multi-pass membrane protein</topology>
    </subcellularLocation>
</comment>
<evidence type="ECO:0000256" key="1">
    <source>
        <dbReference type="ARBA" id="ARBA00004653"/>
    </source>
</evidence>
<evidence type="ECO:0000256" key="4">
    <source>
        <dbReference type="ARBA" id="ARBA00022692"/>
    </source>
</evidence>
<dbReference type="InterPro" id="IPR019185">
    <property type="entry name" value="Integral_membrane_SYS1-rel"/>
</dbReference>
<sequence length="153" mass="18089">MSGFRYQKWDPLLIISQIISIQTLYYLGLGFWVLLITVVVDRSPSLDYMFSYEIFKTSNWNNRLLNSVFFLNALTSGFAIVYIVGRYKQCLDFSVTIHVYHFLACWVYNSQSPHHFSWYVTQFFCIVIMTILSEHLSKKYELRNIPLASRVDL</sequence>
<evidence type="ECO:0000256" key="6">
    <source>
        <dbReference type="ARBA" id="ARBA00022989"/>
    </source>
</evidence>
<dbReference type="AlphaFoldDB" id="A0A815Q305"/>
<feature type="transmembrane region" description="Helical" evidence="9">
    <location>
        <begin position="12"/>
        <end position="40"/>
    </location>
</feature>
<comment type="similarity">
    <text evidence="2">Belongs to the SYS1 family.</text>
</comment>
<dbReference type="GO" id="GO:0034067">
    <property type="term" value="P:protein localization to Golgi apparatus"/>
    <property type="evidence" value="ECO:0007669"/>
    <property type="project" value="TreeGrafter"/>
</dbReference>